<comment type="caution">
    <text evidence="3">The sequence shown here is derived from an EMBL/GenBank/DDBJ whole genome shotgun (WGS) entry which is preliminary data.</text>
</comment>
<keyword evidence="4" id="KW-1185">Reference proteome</keyword>
<dbReference type="Pfam" id="PF02121">
    <property type="entry name" value="IP_trans"/>
    <property type="match status" value="1"/>
</dbReference>
<dbReference type="OrthoDB" id="10053061at2759"/>
<organism evidence="3 4">
    <name type="scientific">Kipferlia bialata</name>
    <dbReference type="NCBI Taxonomy" id="797122"/>
    <lineage>
        <taxon>Eukaryota</taxon>
        <taxon>Metamonada</taxon>
        <taxon>Carpediemonas-like organisms</taxon>
        <taxon>Kipferlia</taxon>
    </lineage>
</organism>
<reference evidence="3 4" key="1">
    <citation type="journal article" date="2018" name="PLoS ONE">
        <title>The draft genome of Kipferlia bialata reveals reductive genome evolution in fornicate parasites.</title>
        <authorList>
            <person name="Tanifuji G."/>
            <person name="Takabayashi S."/>
            <person name="Kume K."/>
            <person name="Takagi M."/>
            <person name="Nakayama T."/>
            <person name="Kamikawa R."/>
            <person name="Inagaki Y."/>
            <person name="Hashimoto T."/>
        </authorList>
    </citation>
    <scope>NUCLEOTIDE SEQUENCE [LARGE SCALE GENOMIC DNA]</scope>
    <source>
        <strain evidence="3">NY0173</strain>
    </source>
</reference>
<dbReference type="AlphaFoldDB" id="A0A9K3CZA0"/>
<evidence type="ECO:0000313" key="3">
    <source>
        <dbReference type="EMBL" id="GIQ84439.1"/>
    </source>
</evidence>
<name>A0A9K3CZA0_9EUKA</name>
<dbReference type="InterPro" id="IPR023393">
    <property type="entry name" value="START-like_dom_sf"/>
</dbReference>
<dbReference type="Proteomes" id="UP000265618">
    <property type="component" value="Unassembled WGS sequence"/>
</dbReference>
<gene>
    <name evidence="3" type="ORF">KIPB_005930</name>
</gene>
<dbReference type="GO" id="GO:0005548">
    <property type="term" value="F:phospholipid transporter activity"/>
    <property type="evidence" value="ECO:0007669"/>
    <property type="project" value="InterPro"/>
</dbReference>
<dbReference type="Gene3D" id="3.30.530.20">
    <property type="match status" value="2"/>
</dbReference>
<feature type="compositionally biased region" description="Polar residues" evidence="1">
    <location>
        <begin position="254"/>
        <end position="264"/>
    </location>
</feature>
<dbReference type="EMBL" id="BDIP01001457">
    <property type="protein sequence ID" value="GIQ84439.1"/>
    <property type="molecule type" value="Genomic_DNA"/>
</dbReference>
<dbReference type="SUPFAM" id="SSF55961">
    <property type="entry name" value="Bet v1-like"/>
    <property type="match status" value="1"/>
</dbReference>
<dbReference type="InterPro" id="IPR001666">
    <property type="entry name" value="PI_transfer"/>
</dbReference>
<proteinExistence type="predicted"/>
<feature type="domain" description="Phosphatidylinositol transfer protein N-terminal" evidence="2">
    <location>
        <begin position="3"/>
        <end position="141"/>
    </location>
</feature>
<dbReference type="PANTHER" id="PTHR10658:SF11">
    <property type="entry name" value="VIBRATOR, ISOFORM B"/>
    <property type="match status" value="1"/>
</dbReference>
<dbReference type="InterPro" id="IPR055261">
    <property type="entry name" value="PI_transfer_N"/>
</dbReference>
<evidence type="ECO:0000313" key="4">
    <source>
        <dbReference type="Proteomes" id="UP000265618"/>
    </source>
</evidence>
<feature type="region of interest" description="Disordered" evidence="1">
    <location>
        <begin position="236"/>
        <end position="264"/>
    </location>
</feature>
<evidence type="ECO:0000256" key="1">
    <source>
        <dbReference type="SAM" id="MobiDB-lite"/>
    </source>
</evidence>
<feature type="compositionally biased region" description="Basic and acidic residues" evidence="1">
    <location>
        <begin position="236"/>
        <end position="247"/>
    </location>
</feature>
<evidence type="ECO:0000259" key="2">
    <source>
        <dbReference type="Pfam" id="PF02121"/>
    </source>
</evidence>
<protein>
    <submittedName>
        <fullName evidence="3">Phosphatidylinositol transfer protein</fullName>
    </submittedName>
</protein>
<sequence>MLVHYEIVLPFSVDEVHRGHAYMVARASLDDSTRSEGMEPFLDVPLDPGADGQERHWTFKSIPSWILALLPYPATLLYETALWSRTTMQTEYASPYFGDKLHFTIDTVVLPGRGGIPNPFSLGQEDLDQVRRLQCDIRDTKLLRFQFERVPFASLAKRLLRQGLHKNFTLYCAKLYCWADEWHPMSDAEVDEYVVTAHQALTAQWQAHYEKHGKTAPTVPDEVLVRSDAVGCHLEGWEEREGDREEAAGVGRENSSLGDMSQEE</sequence>
<accession>A0A9K3CZA0</accession>
<dbReference type="PANTHER" id="PTHR10658">
    <property type="entry name" value="PHOSPHATIDYLINOSITOL TRANSFER PROTEIN"/>
    <property type="match status" value="1"/>
</dbReference>